<name>A0ABX0DMZ0_9MICC</name>
<accession>A0ABX0DMZ0</accession>
<dbReference type="Proteomes" id="UP000479226">
    <property type="component" value="Unassembled WGS sequence"/>
</dbReference>
<sequence length="117" mass="13046">MKTNITRVNPAIIKSEAGQLVHSMEWFADRHPAGQEPIPVMIHPSEKLETEAHVPQTTRVITKADLSALRTDVEAFIRVLAANNSWADAESVAAGLEQNRLTAQQVIARHSRKFRRA</sequence>
<gene>
    <name evidence="1" type="ORF">G6N77_19325</name>
</gene>
<protein>
    <submittedName>
        <fullName evidence="1">Uncharacterized protein</fullName>
    </submittedName>
</protein>
<organism evidence="1 2">
    <name type="scientific">Arthrobacter silviterrae</name>
    <dbReference type="NCBI Taxonomy" id="2026658"/>
    <lineage>
        <taxon>Bacteria</taxon>
        <taxon>Bacillati</taxon>
        <taxon>Actinomycetota</taxon>
        <taxon>Actinomycetes</taxon>
        <taxon>Micrococcales</taxon>
        <taxon>Micrococcaceae</taxon>
        <taxon>Arthrobacter</taxon>
    </lineage>
</organism>
<evidence type="ECO:0000313" key="1">
    <source>
        <dbReference type="EMBL" id="NGN85593.1"/>
    </source>
</evidence>
<comment type="caution">
    <text evidence="1">The sequence shown here is derived from an EMBL/GenBank/DDBJ whole genome shotgun (WGS) entry which is preliminary data.</text>
</comment>
<evidence type="ECO:0000313" key="2">
    <source>
        <dbReference type="Proteomes" id="UP000479226"/>
    </source>
</evidence>
<reference evidence="1 2" key="1">
    <citation type="submission" date="2020-02" db="EMBL/GenBank/DDBJ databases">
        <title>Genome sequence of the type strain DSM 27180 of Arthrobacter silviterrae.</title>
        <authorList>
            <person name="Gao J."/>
            <person name="Sun J."/>
        </authorList>
    </citation>
    <scope>NUCLEOTIDE SEQUENCE [LARGE SCALE GENOMIC DNA]</scope>
    <source>
        <strain evidence="1 2">DSM 27180</strain>
    </source>
</reference>
<keyword evidence="2" id="KW-1185">Reference proteome</keyword>
<dbReference type="RefSeq" id="WP_165183798.1">
    <property type="nucleotide sequence ID" value="NZ_JAAKZI010000067.1"/>
</dbReference>
<proteinExistence type="predicted"/>
<dbReference type="EMBL" id="JAAKZI010000067">
    <property type="protein sequence ID" value="NGN85593.1"/>
    <property type="molecule type" value="Genomic_DNA"/>
</dbReference>